<sequence>MNKNTSSLQDNPTHLIYTRKKRGETTSYAKANQAINLNASSITSLFHLRQTEAAKHLGISLTAMKNACRSLGINKWPYSRNRDRPASLSSPPSASPQSGSAPCSPLPDGAGSVSALIPPSEHAPPSTLGQLGVQCRVTSLPPPPPSLAAAAACPPPHALYQASAELGCSYSPWLAPPVQGVPVEEQTAVTTVALTTTLNVSMGAPELTPRHRCEGQHMGEHHDGEEDLGNACGGARDEGWSKSWLDWYINVPMETDEV</sequence>
<evidence type="ECO:0000256" key="4">
    <source>
        <dbReference type="ARBA" id="ARBA00023125"/>
    </source>
</evidence>
<evidence type="ECO:0000313" key="9">
    <source>
        <dbReference type="EMBL" id="EKX37576.1"/>
    </source>
</evidence>
<name>L1IMT2_GUITC</name>
<dbReference type="InterPro" id="IPR003035">
    <property type="entry name" value="RWP-RK_dom"/>
</dbReference>
<keyword evidence="2" id="KW-0805">Transcription regulation</keyword>
<evidence type="ECO:0000256" key="1">
    <source>
        <dbReference type="ARBA" id="ARBA00004049"/>
    </source>
</evidence>
<dbReference type="Pfam" id="PF02042">
    <property type="entry name" value="RWP-RK"/>
    <property type="match status" value="1"/>
</dbReference>
<evidence type="ECO:0000256" key="6">
    <source>
        <dbReference type="ARBA" id="ARBA00023242"/>
    </source>
</evidence>
<evidence type="ECO:0000256" key="5">
    <source>
        <dbReference type="ARBA" id="ARBA00023163"/>
    </source>
</evidence>
<keyword evidence="6" id="KW-0539">Nucleus</keyword>
<keyword evidence="4" id="KW-0238">DNA-binding</keyword>
<dbReference type="PaxDb" id="55529-EKX37576"/>
<evidence type="ECO:0000256" key="2">
    <source>
        <dbReference type="ARBA" id="ARBA00023015"/>
    </source>
</evidence>
<keyword evidence="5" id="KW-0804">Transcription</keyword>
<dbReference type="PANTHER" id="PTHR46373:SF2">
    <property type="entry name" value="RWP-RK DOMAIN-CONTAINING PROTEIN"/>
    <property type="match status" value="1"/>
</dbReference>
<dbReference type="OrthoDB" id="1747617at2759"/>
<reference evidence="9 11" key="1">
    <citation type="journal article" date="2012" name="Nature">
        <title>Algal genomes reveal evolutionary mosaicism and the fate of nucleomorphs.</title>
        <authorList>
            <consortium name="DOE Joint Genome Institute"/>
            <person name="Curtis B.A."/>
            <person name="Tanifuji G."/>
            <person name="Burki F."/>
            <person name="Gruber A."/>
            <person name="Irimia M."/>
            <person name="Maruyama S."/>
            <person name="Arias M.C."/>
            <person name="Ball S.G."/>
            <person name="Gile G.H."/>
            <person name="Hirakawa Y."/>
            <person name="Hopkins J.F."/>
            <person name="Kuo A."/>
            <person name="Rensing S.A."/>
            <person name="Schmutz J."/>
            <person name="Symeonidi A."/>
            <person name="Elias M."/>
            <person name="Eveleigh R.J."/>
            <person name="Herman E.K."/>
            <person name="Klute M.J."/>
            <person name="Nakayama T."/>
            <person name="Obornik M."/>
            <person name="Reyes-Prieto A."/>
            <person name="Armbrust E.V."/>
            <person name="Aves S.J."/>
            <person name="Beiko R.G."/>
            <person name="Coutinho P."/>
            <person name="Dacks J.B."/>
            <person name="Durnford D.G."/>
            <person name="Fast N.M."/>
            <person name="Green B.R."/>
            <person name="Grisdale C.J."/>
            <person name="Hempel F."/>
            <person name="Henrissat B."/>
            <person name="Hoppner M.P."/>
            <person name="Ishida K."/>
            <person name="Kim E."/>
            <person name="Koreny L."/>
            <person name="Kroth P.G."/>
            <person name="Liu Y."/>
            <person name="Malik S.B."/>
            <person name="Maier U.G."/>
            <person name="McRose D."/>
            <person name="Mock T."/>
            <person name="Neilson J.A."/>
            <person name="Onodera N.T."/>
            <person name="Poole A.M."/>
            <person name="Pritham E.J."/>
            <person name="Richards T.A."/>
            <person name="Rocap G."/>
            <person name="Roy S.W."/>
            <person name="Sarai C."/>
            <person name="Schaack S."/>
            <person name="Shirato S."/>
            <person name="Slamovits C.H."/>
            <person name="Spencer D.F."/>
            <person name="Suzuki S."/>
            <person name="Worden A.Z."/>
            <person name="Zauner S."/>
            <person name="Barry K."/>
            <person name="Bell C."/>
            <person name="Bharti A.K."/>
            <person name="Crow J.A."/>
            <person name="Grimwood J."/>
            <person name="Kramer R."/>
            <person name="Lindquist E."/>
            <person name="Lucas S."/>
            <person name="Salamov A."/>
            <person name="McFadden G.I."/>
            <person name="Lane C.E."/>
            <person name="Keeling P.J."/>
            <person name="Gray M.W."/>
            <person name="Grigoriev I.V."/>
            <person name="Archibald J.M."/>
        </authorList>
    </citation>
    <scope>NUCLEOTIDE SEQUENCE</scope>
    <source>
        <strain evidence="9 11">CCMP2712</strain>
    </source>
</reference>
<dbReference type="AlphaFoldDB" id="L1IMT2"/>
<dbReference type="GO" id="GO:0003677">
    <property type="term" value="F:DNA binding"/>
    <property type="evidence" value="ECO:0007669"/>
    <property type="project" value="UniProtKB-KW"/>
</dbReference>
<evidence type="ECO:0000256" key="3">
    <source>
        <dbReference type="ARBA" id="ARBA00023054"/>
    </source>
</evidence>
<dbReference type="EnsemblProtists" id="EKX37576">
    <property type="protein sequence ID" value="EKX37576"/>
    <property type="gene ID" value="GUITHDRAFT_116215"/>
</dbReference>
<keyword evidence="11" id="KW-1185">Reference proteome</keyword>
<protein>
    <recommendedName>
        <fullName evidence="8">RWP-RK domain-containing protein</fullName>
    </recommendedName>
</protein>
<feature type="compositionally biased region" description="Low complexity" evidence="7">
    <location>
        <begin position="86"/>
        <end position="103"/>
    </location>
</feature>
<dbReference type="InterPro" id="IPR044607">
    <property type="entry name" value="RKD-like"/>
</dbReference>
<feature type="domain" description="RWP-RK" evidence="8">
    <location>
        <begin position="24"/>
        <end position="105"/>
    </location>
</feature>
<evidence type="ECO:0000313" key="10">
    <source>
        <dbReference type="EnsemblProtists" id="EKX37576"/>
    </source>
</evidence>
<dbReference type="KEGG" id="gtt:GUITHDRAFT_116215"/>
<dbReference type="HOGENOM" id="CLU_1121872_0_0_1"/>
<dbReference type="RefSeq" id="XP_005824556.1">
    <property type="nucleotide sequence ID" value="XM_005824499.1"/>
</dbReference>
<reference evidence="10" key="3">
    <citation type="submission" date="2016-03" db="UniProtKB">
        <authorList>
            <consortium name="EnsemblProtists"/>
        </authorList>
    </citation>
    <scope>IDENTIFICATION</scope>
</reference>
<dbReference type="PROSITE" id="PS51519">
    <property type="entry name" value="RWP_RK"/>
    <property type="match status" value="1"/>
</dbReference>
<comment type="function">
    <text evidence="1">Putative transcription factor.</text>
</comment>
<dbReference type="EMBL" id="JH993057">
    <property type="protein sequence ID" value="EKX37576.1"/>
    <property type="molecule type" value="Genomic_DNA"/>
</dbReference>
<dbReference type="Proteomes" id="UP000011087">
    <property type="component" value="Unassembled WGS sequence"/>
</dbReference>
<proteinExistence type="predicted"/>
<organism evidence="9">
    <name type="scientific">Guillardia theta (strain CCMP2712)</name>
    <name type="common">Cryptophyte</name>
    <dbReference type="NCBI Taxonomy" id="905079"/>
    <lineage>
        <taxon>Eukaryota</taxon>
        <taxon>Cryptophyceae</taxon>
        <taxon>Pyrenomonadales</taxon>
        <taxon>Geminigeraceae</taxon>
        <taxon>Guillardia</taxon>
    </lineage>
</organism>
<evidence type="ECO:0000256" key="7">
    <source>
        <dbReference type="SAM" id="MobiDB-lite"/>
    </source>
</evidence>
<dbReference type="GO" id="GO:0003700">
    <property type="term" value="F:DNA-binding transcription factor activity"/>
    <property type="evidence" value="ECO:0007669"/>
    <property type="project" value="InterPro"/>
</dbReference>
<evidence type="ECO:0000313" key="11">
    <source>
        <dbReference type="Proteomes" id="UP000011087"/>
    </source>
</evidence>
<evidence type="ECO:0000259" key="8">
    <source>
        <dbReference type="PROSITE" id="PS51519"/>
    </source>
</evidence>
<accession>L1IMT2</accession>
<gene>
    <name evidence="9" type="ORF">GUITHDRAFT_116215</name>
</gene>
<dbReference type="GeneID" id="17294337"/>
<dbReference type="PANTHER" id="PTHR46373">
    <property type="entry name" value="PROTEIN RKD4"/>
    <property type="match status" value="1"/>
</dbReference>
<keyword evidence="3" id="KW-0175">Coiled coil</keyword>
<reference evidence="11" key="2">
    <citation type="submission" date="2012-11" db="EMBL/GenBank/DDBJ databases">
        <authorList>
            <person name="Kuo A."/>
            <person name="Curtis B.A."/>
            <person name="Tanifuji G."/>
            <person name="Burki F."/>
            <person name="Gruber A."/>
            <person name="Irimia M."/>
            <person name="Maruyama S."/>
            <person name="Arias M.C."/>
            <person name="Ball S.G."/>
            <person name="Gile G.H."/>
            <person name="Hirakawa Y."/>
            <person name="Hopkins J.F."/>
            <person name="Rensing S.A."/>
            <person name="Schmutz J."/>
            <person name="Symeonidi A."/>
            <person name="Elias M."/>
            <person name="Eveleigh R.J."/>
            <person name="Herman E.K."/>
            <person name="Klute M.J."/>
            <person name="Nakayama T."/>
            <person name="Obornik M."/>
            <person name="Reyes-Prieto A."/>
            <person name="Armbrust E.V."/>
            <person name="Aves S.J."/>
            <person name="Beiko R.G."/>
            <person name="Coutinho P."/>
            <person name="Dacks J.B."/>
            <person name="Durnford D.G."/>
            <person name="Fast N.M."/>
            <person name="Green B.R."/>
            <person name="Grisdale C."/>
            <person name="Hempe F."/>
            <person name="Henrissat B."/>
            <person name="Hoppner M.P."/>
            <person name="Ishida K.-I."/>
            <person name="Kim E."/>
            <person name="Koreny L."/>
            <person name="Kroth P.G."/>
            <person name="Liu Y."/>
            <person name="Malik S.-B."/>
            <person name="Maier U.G."/>
            <person name="McRose D."/>
            <person name="Mock T."/>
            <person name="Neilson J.A."/>
            <person name="Onodera N.T."/>
            <person name="Poole A.M."/>
            <person name="Pritham E.J."/>
            <person name="Richards T.A."/>
            <person name="Rocap G."/>
            <person name="Roy S.W."/>
            <person name="Sarai C."/>
            <person name="Schaack S."/>
            <person name="Shirato S."/>
            <person name="Slamovits C.H."/>
            <person name="Spencer D.F."/>
            <person name="Suzuki S."/>
            <person name="Worden A.Z."/>
            <person name="Zauner S."/>
            <person name="Barry K."/>
            <person name="Bell C."/>
            <person name="Bharti A.K."/>
            <person name="Crow J.A."/>
            <person name="Grimwood J."/>
            <person name="Kramer R."/>
            <person name="Lindquist E."/>
            <person name="Lucas S."/>
            <person name="Salamov A."/>
            <person name="McFadden G.I."/>
            <person name="Lane C.E."/>
            <person name="Keeling P.J."/>
            <person name="Gray M.W."/>
            <person name="Grigoriev I.V."/>
            <person name="Archibald J.M."/>
        </authorList>
    </citation>
    <scope>NUCLEOTIDE SEQUENCE</scope>
    <source>
        <strain evidence="11">CCMP2712</strain>
    </source>
</reference>
<feature type="region of interest" description="Disordered" evidence="7">
    <location>
        <begin position="79"/>
        <end position="128"/>
    </location>
</feature>